<reference evidence="2" key="1">
    <citation type="submission" date="2015-07" db="EMBL/GenBank/DDBJ databases">
        <authorList>
            <person name="Rodrigo-Torres Lidia"/>
            <person name="Arahal R.David."/>
        </authorList>
    </citation>
    <scope>NUCLEOTIDE SEQUENCE [LARGE SCALE GENOMIC DNA]</scope>
    <source>
        <strain evidence="2">CECT 5096</strain>
    </source>
</reference>
<dbReference type="Gene3D" id="3.10.28.20">
    <property type="entry name" value="Acetamidase/Formamidase-like domains"/>
    <property type="match status" value="1"/>
</dbReference>
<dbReference type="Gene3D" id="2.60.120.580">
    <property type="entry name" value="Acetamidase/Formamidase-like domains"/>
    <property type="match status" value="2"/>
</dbReference>
<dbReference type="PANTHER" id="PTHR31891:SF1">
    <property type="entry name" value="FORMAMIDASE C869.04-RELATED"/>
    <property type="match status" value="1"/>
</dbReference>
<keyword evidence="2" id="KW-1185">Reference proteome</keyword>
<dbReference type="AlphaFoldDB" id="A0A0M6ZGM9"/>
<dbReference type="Proteomes" id="UP000049983">
    <property type="component" value="Unassembled WGS sequence"/>
</dbReference>
<dbReference type="STRING" id="311410.LA5095_00612"/>
<dbReference type="PANTHER" id="PTHR31891">
    <property type="entry name" value="FORMAMIDASE C869.04-RELATED"/>
    <property type="match status" value="1"/>
</dbReference>
<dbReference type="EC" id="3.5.1.49" evidence="1"/>
<dbReference type="GeneID" id="97671084"/>
<dbReference type="InterPro" id="IPR004304">
    <property type="entry name" value="FmdA_AmdA"/>
</dbReference>
<keyword evidence="1" id="KW-0378">Hydrolase</keyword>
<name>A0A0M6ZGM9_9HYPH</name>
<proteinExistence type="predicted"/>
<accession>A0A0M6ZGM9</accession>
<dbReference type="GO" id="GO:0004328">
    <property type="term" value="F:formamidase activity"/>
    <property type="evidence" value="ECO:0007669"/>
    <property type="project" value="UniProtKB-EC"/>
</dbReference>
<dbReference type="SUPFAM" id="SSF141130">
    <property type="entry name" value="Acetamidase/Formamidase-like"/>
    <property type="match status" value="1"/>
</dbReference>
<sequence length="315" mass="35088">MATHIMDYGYHYAWDKTLTPQLEVDSGDRVIFECREAADGQITPSSTYQDLENGDIGRVHAIQGPIFLKDAEVGDVVEVELTTFEHHGWGWTALQPKSDGVLGKGLLEDEYSDLKELRILNIGDDDCLDFLPDVRIPINPSCGLVGLAPEEPGPHRTLLPRRTGGNMDNRYLRAGSRVFLPVEVAGGLLSLGDCHLSQGDGQSSLYAVEAPMTVTARIRLHKDWHIAAPHYITAPGCRHRNDSMAFYSTSAFGPDLYKNAQDANRSMVEWLMRLHDLKLPDAYLLTGLVGNLVINEIVDTPHYHVSMQLPRDIFR</sequence>
<dbReference type="RefSeq" id="WP_055404369.1">
    <property type="nucleotide sequence ID" value="NZ_CXWA01000005.1"/>
</dbReference>
<evidence type="ECO:0000313" key="1">
    <source>
        <dbReference type="EMBL" id="CTQ73681.1"/>
    </source>
</evidence>
<gene>
    <name evidence="1" type="primary">fmdA_2</name>
    <name evidence="1" type="ORF">LA5096_03752</name>
</gene>
<organism evidence="1 2">
    <name type="scientific">Roseibium album</name>
    <dbReference type="NCBI Taxonomy" id="311410"/>
    <lineage>
        <taxon>Bacteria</taxon>
        <taxon>Pseudomonadati</taxon>
        <taxon>Pseudomonadota</taxon>
        <taxon>Alphaproteobacteria</taxon>
        <taxon>Hyphomicrobiales</taxon>
        <taxon>Stappiaceae</taxon>
        <taxon>Roseibium</taxon>
    </lineage>
</organism>
<protein>
    <submittedName>
        <fullName evidence="1">Formamidase</fullName>
        <ecNumber evidence="1">3.5.1.49</ecNumber>
    </submittedName>
</protein>
<evidence type="ECO:0000313" key="2">
    <source>
        <dbReference type="Proteomes" id="UP000049983"/>
    </source>
</evidence>
<dbReference type="OrthoDB" id="9785236at2"/>
<dbReference type="EMBL" id="CXWC01000011">
    <property type="protein sequence ID" value="CTQ73681.1"/>
    <property type="molecule type" value="Genomic_DNA"/>
</dbReference>
<dbReference type="Pfam" id="PF03069">
    <property type="entry name" value="FmdA_AmdA"/>
    <property type="match status" value="2"/>
</dbReference>